<keyword evidence="8" id="KW-0443">Lipid metabolism</keyword>
<feature type="disulfide bond" evidence="6">
    <location>
        <begin position="48"/>
        <end position="89"/>
    </location>
</feature>
<evidence type="ECO:0000256" key="3">
    <source>
        <dbReference type="ARBA" id="ARBA00023157"/>
    </source>
</evidence>
<dbReference type="GO" id="GO:0050482">
    <property type="term" value="P:arachidonate secretion"/>
    <property type="evidence" value="ECO:0007669"/>
    <property type="project" value="InterPro"/>
</dbReference>
<name>A0A6Q2XSN7_ESOLU</name>
<feature type="region of interest" description="Disordered" evidence="9">
    <location>
        <begin position="112"/>
        <end position="151"/>
    </location>
</feature>
<dbReference type="Proteomes" id="UP000265140">
    <property type="component" value="Chromosome 3"/>
</dbReference>
<feature type="active site" evidence="4">
    <location>
        <position position="90"/>
    </location>
</feature>
<evidence type="ECO:0000256" key="7">
    <source>
        <dbReference type="RuleBase" id="RU003654"/>
    </source>
</evidence>
<evidence type="ECO:0000313" key="11">
    <source>
        <dbReference type="Ensembl" id="ENSELUP00000056151.2"/>
    </source>
</evidence>
<dbReference type="InterPro" id="IPR033113">
    <property type="entry name" value="PLA2_histidine"/>
</dbReference>
<comment type="subcellular location">
    <subcellularLocation>
        <location evidence="1 8">Secreted</location>
    </subcellularLocation>
</comment>
<dbReference type="InterPro" id="IPR036444">
    <property type="entry name" value="PLipase_A2_dom_sf"/>
</dbReference>
<proteinExistence type="inferred from homology"/>
<dbReference type="PANTHER" id="PTHR11716">
    <property type="entry name" value="PHOSPHOLIPASE A2 FAMILY MEMBER"/>
    <property type="match status" value="1"/>
</dbReference>
<keyword evidence="3 6" id="KW-1015">Disulfide bond</keyword>
<dbReference type="Gene3D" id="1.20.90.10">
    <property type="entry name" value="Phospholipase A2 domain"/>
    <property type="match status" value="1"/>
</dbReference>
<evidence type="ECO:0000259" key="10">
    <source>
        <dbReference type="SMART" id="SM00085"/>
    </source>
</evidence>
<evidence type="ECO:0000256" key="1">
    <source>
        <dbReference type="ARBA" id="ARBA00004613"/>
    </source>
</evidence>
<keyword evidence="12" id="KW-1185">Reference proteome</keyword>
<reference evidence="11" key="4">
    <citation type="submission" date="2025-09" db="UniProtKB">
        <authorList>
            <consortium name="Ensembl"/>
        </authorList>
    </citation>
    <scope>IDENTIFICATION</scope>
</reference>
<dbReference type="PANTHER" id="PTHR11716:SF1">
    <property type="entry name" value="OTOCONIN-90"/>
    <property type="match status" value="1"/>
</dbReference>
<feature type="domain" description="Phospholipase A2-like central" evidence="10">
    <location>
        <begin position="4"/>
        <end position="112"/>
    </location>
</feature>
<dbReference type="InterPro" id="IPR001211">
    <property type="entry name" value="PLA2"/>
</dbReference>
<gene>
    <name evidence="11" type="primary">OC90</name>
</gene>
<comment type="cofactor">
    <cofactor evidence="5">
        <name>Ca(2+)</name>
        <dbReference type="ChEBI" id="CHEBI:29108"/>
    </cofactor>
    <text evidence="5">Binds 1 Ca(2+) ion per subunit.</text>
</comment>
<dbReference type="Pfam" id="PF00068">
    <property type="entry name" value="Phospholip_A2_1"/>
    <property type="match status" value="1"/>
</dbReference>
<dbReference type="GO" id="GO:0047498">
    <property type="term" value="F:calcium-dependent phospholipase A2 activity"/>
    <property type="evidence" value="ECO:0007669"/>
    <property type="project" value="TreeGrafter"/>
</dbReference>
<feature type="compositionally biased region" description="Pro residues" evidence="9">
    <location>
        <begin position="127"/>
        <end position="137"/>
    </location>
</feature>
<dbReference type="PROSITE" id="PS00118">
    <property type="entry name" value="PA2_HIS"/>
    <property type="match status" value="1"/>
</dbReference>
<feature type="binding site" evidence="5">
    <location>
        <position position="25"/>
    </location>
    <ligand>
        <name>Ca(2+)</name>
        <dbReference type="ChEBI" id="CHEBI:29108"/>
    </ligand>
</feature>
<dbReference type="Bgee" id="ENSELUG00000000736">
    <property type="expression patterns" value="Expressed in heart and 1 other cell type or tissue"/>
</dbReference>
<evidence type="ECO:0000256" key="2">
    <source>
        <dbReference type="ARBA" id="ARBA00022525"/>
    </source>
</evidence>
<keyword evidence="5" id="KW-0479">Metal-binding</keyword>
<dbReference type="CDD" id="cd04707">
    <property type="entry name" value="otoconin_90"/>
    <property type="match status" value="1"/>
</dbReference>
<feature type="disulfide bond" evidence="6">
    <location>
        <begin position="41"/>
        <end position="96"/>
    </location>
</feature>
<sequence length="173" mass="19760">MPALGEMLHCLTSHCPDEYEMYGCYCGQEGKGQPLDQLDRCCFFHQCCLARIRTMGCRRQNRLNAHITCNHGKPQCLGVTLCDKLQCVCDKTSAECMAAAHFNHTLTQDQCHGPKPQCRRHEVKPLGRPPKPRPPQPKSSEESSEPEGEGSCFKRQLRWLGHLFRMPPMFFLR</sequence>
<evidence type="ECO:0000256" key="8">
    <source>
        <dbReference type="RuleBase" id="RU361236"/>
    </source>
</evidence>
<accession>A0A6Q2XSN7</accession>
<reference evidence="11" key="3">
    <citation type="submission" date="2025-08" db="UniProtKB">
        <authorList>
            <consortium name="Ensembl"/>
        </authorList>
    </citation>
    <scope>IDENTIFICATION</scope>
</reference>
<keyword evidence="8" id="KW-0378">Hydrolase</keyword>
<evidence type="ECO:0000313" key="12">
    <source>
        <dbReference type="Proteomes" id="UP000265140"/>
    </source>
</evidence>
<dbReference type="GeneTree" id="ENSGT00940000159042"/>
<dbReference type="GO" id="GO:0005509">
    <property type="term" value="F:calcium ion binding"/>
    <property type="evidence" value="ECO:0007669"/>
    <property type="project" value="InterPro"/>
</dbReference>
<keyword evidence="2 8" id="KW-0964">Secreted</keyword>
<dbReference type="InterPro" id="IPR041798">
    <property type="entry name" value="Otoconin-90"/>
</dbReference>
<feature type="disulfide bond" evidence="6">
    <location>
        <begin position="57"/>
        <end position="82"/>
    </location>
</feature>
<dbReference type="AlphaFoldDB" id="A0A6Q2XSN7"/>
<dbReference type="OMA" id="CQSTSIC"/>
<evidence type="ECO:0000256" key="4">
    <source>
        <dbReference type="PIRSR" id="PIRSR601211-1"/>
    </source>
</evidence>
<dbReference type="GO" id="GO:0006644">
    <property type="term" value="P:phospholipid metabolic process"/>
    <property type="evidence" value="ECO:0007669"/>
    <property type="project" value="InterPro"/>
</dbReference>
<dbReference type="SMART" id="SM00085">
    <property type="entry name" value="PA2c"/>
    <property type="match status" value="1"/>
</dbReference>
<comment type="catalytic activity">
    <reaction evidence="8">
        <text>a 1,2-diacyl-sn-glycero-3-phosphocholine + H2O = a 1-acyl-sn-glycero-3-phosphocholine + a fatty acid + H(+)</text>
        <dbReference type="Rhea" id="RHEA:15801"/>
        <dbReference type="ChEBI" id="CHEBI:15377"/>
        <dbReference type="ChEBI" id="CHEBI:15378"/>
        <dbReference type="ChEBI" id="CHEBI:28868"/>
        <dbReference type="ChEBI" id="CHEBI:57643"/>
        <dbReference type="ChEBI" id="CHEBI:58168"/>
        <dbReference type="EC" id="3.1.1.4"/>
    </reaction>
</comment>
<organism evidence="11 12">
    <name type="scientific">Esox lucius</name>
    <name type="common">Northern pike</name>
    <dbReference type="NCBI Taxonomy" id="8010"/>
    <lineage>
        <taxon>Eukaryota</taxon>
        <taxon>Metazoa</taxon>
        <taxon>Chordata</taxon>
        <taxon>Craniata</taxon>
        <taxon>Vertebrata</taxon>
        <taxon>Euteleostomi</taxon>
        <taxon>Actinopterygii</taxon>
        <taxon>Neopterygii</taxon>
        <taxon>Teleostei</taxon>
        <taxon>Protacanthopterygii</taxon>
        <taxon>Esociformes</taxon>
        <taxon>Esocidae</taxon>
        <taxon>Esox</taxon>
    </lineage>
</organism>
<dbReference type="EC" id="3.1.1.4" evidence="8"/>
<dbReference type="GO" id="GO:0016042">
    <property type="term" value="P:lipid catabolic process"/>
    <property type="evidence" value="ECO:0007669"/>
    <property type="project" value="InterPro"/>
</dbReference>
<dbReference type="SUPFAM" id="SSF48619">
    <property type="entry name" value="Phospholipase A2, PLA2"/>
    <property type="match status" value="1"/>
</dbReference>
<feature type="binding site" evidence="5">
    <location>
        <position position="27"/>
    </location>
    <ligand>
        <name>Ca(2+)</name>
        <dbReference type="ChEBI" id="CHEBI:29108"/>
    </ligand>
</feature>
<keyword evidence="5 8" id="KW-0106">Calcium</keyword>
<evidence type="ECO:0000256" key="9">
    <source>
        <dbReference type="SAM" id="MobiDB-lite"/>
    </source>
</evidence>
<feature type="disulfide bond" evidence="6">
    <location>
        <begin position="26"/>
        <end position="42"/>
    </location>
</feature>
<reference evidence="11" key="2">
    <citation type="submission" date="2020-02" db="EMBL/GenBank/DDBJ databases">
        <title>Esox lucius (northern pike) genome, fEsoLuc1, primary haplotype.</title>
        <authorList>
            <person name="Myers G."/>
            <person name="Karagic N."/>
            <person name="Meyer A."/>
            <person name="Pippel M."/>
            <person name="Reichard M."/>
            <person name="Winkler S."/>
            <person name="Tracey A."/>
            <person name="Sims Y."/>
            <person name="Howe K."/>
            <person name="Rhie A."/>
            <person name="Formenti G."/>
            <person name="Durbin R."/>
            <person name="Fedrigo O."/>
            <person name="Jarvis E.D."/>
        </authorList>
    </citation>
    <scope>NUCLEOTIDE SEQUENCE [LARGE SCALE GENOMIC DNA]</scope>
</reference>
<dbReference type="GO" id="GO:0005576">
    <property type="term" value="C:extracellular region"/>
    <property type="evidence" value="ECO:0007669"/>
    <property type="project" value="UniProtKB-SubCell"/>
</dbReference>
<dbReference type="Ensembl" id="ENSELUT00000047382.2">
    <property type="protein sequence ID" value="ENSELUP00000056151.2"/>
    <property type="gene ID" value="ENSELUG00000000736.3"/>
</dbReference>
<evidence type="ECO:0000256" key="6">
    <source>
        <dbReference type="PIRSR" id="PIRSR601211-3"/>
    </source>
</evidence>
<protein>
    <recommendedName>
        <fullName evidence="8">Phospholipase A2</fullName>
        <ecNumber evidence="8">3.1.1.4</ecNumber>
    </recommendedName>
</protein>
<evidence type="ECO:0000256" key="5">
    <source>
        <dbReference type="PIRSR" id="PIRSR601211-2"/>
    </source>
</evidence>
<comment type="similarity">
    <text evidence="7">Belongs to the phospholipase A2 family.</text>
</comment>
<dbReference type="InterPro" id="IPR016090">
    <property type="entry name" value="PLA2-like_dom"/>
</dbReference>
<feature type="active site" evidence="4">
    <location>
        <position position="45"/>
    </location>
</feature>
<dbReference type="GO" id="GO:0005543">
    <property type="term" value="F:phospholipid binding"/>
    <property type="evidence" value="ECO:0007669"/>
    <property type="project" value="TreeGrafter"/>
</dbReference>
<feature type="disulfide bond" evidence="6">
    <location>
        <begin position="76"/>
        <end position="87"/>
    </location>
</feature>
<dbReference type="PRINTS" id="PR00389">
    <property type="entry name" value="PHPHLIPASEA2"/>
</dbReference>
<reference evidence="12" key="1">
    <citation type="journal article" date="2014" name="PLoS ONE">
        <title>The genome and linkage map of the northern pike (Esox lucius): conserved synteny revealed between the salmonid sister group and the Neoteleostei.</title>
        <authorList>
            <person name="Rondeau E.B."/>
            <person name="Minkley D.R."/>
            <person name="Leong J.S."/>
            <person name="Messmer A.M."/>
            <person name="Jantzen J.R."/>
            <person name="von Schalburg K.R."/>
            <person name="Lemon C."/>
            <person name="Bird N.H."/>
            <person name="Koop B.F."/>
        </authorList>
    </citation>
    <scope>NUCLEOTIDE SEQUENCE</scope>
</reference>